<keyword evidence="1 8" id="KW-0813">Transport</keyword>
<keyword evidence="2 8" id="KW-1003">Cell membrane</keyword>
<dbReference type="InterPro" id="IPR003439">
    <property type="entry name" value="ABC_transporter-like_ATP-bd"/>
</dbReference>
<comment type="catalytic activity">
    <reaction evidence="8">
        <text>ATP + H2O + polyamine-[polyamine-binding protein]Side 1 = ADP + phosphate + polyamineSide 2 + [polyamine-binding protein]Side 1.</text>
        <dbReference type="EC" id="7.6.2.11"/>
    </reaction>
</comment>
<sequence>MAGQPLRNPTRLAPWQDAGQAPYVRIDKVTKAFGDFVAVDEVSLSIYRNEFFALLGGSGSGKTTLLRMLAGFEQPTEGKIYIDGVDMSGIPAYERPVNMMFQSYALFPHMTVEQNIAFGLKQDNVPKAEIRDRVAEMLEMVQLSAFGKRRPHQLSGGQRQRVALARSLAKRPKLLLLDEPLGALDKKLREKTQFELVNIQEKLGVTFIVVTHDQEEAMTMSSRIAVMNHGTIAQVGTPTEIYEYPHSRFVAEFIGSTNMFEGRIAESTTDHALVVSEDAGCELYISHATPAPIGTPVSVAIRPEKIALSKEESPDAAGRNCARGVVREIAYLGDVSIYLVELPTGKTVRVTAPNITRRTEMPITWEDEVFLSWRPFAGVVLAQ</sequence>
<evidence type="ECO:0000256" key="5">
    <source>
        <dbReference type="ARBA" id="ARBA00022840"/>
    </source>
</evidence>
<evidence type="ECO:0000256" key="1">
    <source>
        <dbReference type="ARBA" id="ARBA00022448"/>
    </source>
</evidence>
<evidence type="ECO:0000256" key="3">
    <source>
        <dbReference type="ARBA" id="ARBA00022519"/>
    </source>
</evidence>
<dbReference type="GO" id="GO:0005524">
    <property type="term" value="F:ATP binding"/>
    <property type="evidence" value="ECO:0007669"/>
    <property type="project" value="UniProtKB-KW"/>
</dbReference>
<dbReference type="InterPro" id="IPR017871">
    <property type="entry name" value="ABC_transporter-like_CS"/>
</dbReference>
<dbReference type="Gene3D" id="2.40.50.100">
    <property type="match status" value="1"/>
</dbReference>
<keyword evidence="5 8" id="KW-0067">ATP-binding</keyword>
<dbReference type="InterPro" id="IPR003593">
    <property type="entry name" value="AAA+_ATPase"/>
</dbReference>
<keyword evidence="4 8" id="KW-0547">Nucleotide-binding</keyword>
<dbReference type="GO" id="GO:0043190">
    <property type="term" value="C:ATP-binding cassette (ABC) transporter complex"/>
    <property type="evidence" value="ECO:0007669"/>
    <property type="project" value="InterPro"/>
</dbReference>
<keyword evidence="3" id="KW-0997">Cell inner membrane</keyword>
<name>A0A3S0K054_9PROT</name>
<dbReference type="GO" id="GO:0016887">
    <property type="term" value="F:ATP hydrolysis activity"/>
    <property type="evidence" value="ECO:0007669"/>
    <property type="project" value="InterPro"/>
</dbReference>
<dbReference type="NCBIfam" id="TIGR01187">
    <property type="entry name" value="potA"/>
    <property type="match status" value="1"/>
</dbReference>
<gene>
    <name evidence="8 10" type="primary">potA</name>
    <name evidence="10" type="ORF">EJ903_24975</name>
</gene>
<dbReference type="FunFam" id="3.40.50.300:FF:000133">
    <property type="entry name" value="Spermidine/putrescine import ATP-binding protein PotA"/>
    <property type="match status" value="1"/>
</dbReference>
<dbReference type="OrthoDB" id="9802264at2"/>
<keyword evidence="11" id="KW-1185">Reference proteome</keyword>
<dbReference type="SUPFAM" id="SSF52540">
    <property type="entry name" value="P-loop containing nucleoside triphosphate hydrolases"/>
    <property type="match status" value="1"/>
</dbReference>
<dbReference type="InterPro" id="IPR008995">
    <property type="entry name" value="Mo/tungstate-bd_C_term_dom"/>
</dbReference>
<evidence type="ECO:0000259" key="9">
    <source>
        <dbReference type="PROSITE" id="PS50893"/>
    </source>
</evidence>
<dbReference type="EMBL" id="RXMA01000048">
    <property type="protein sequence ID" value="RTR13064.1"/>
    <property type="molecule type" value="Genomic_DNA"/>
</dbReference>
<dbReference type="GO" id="GO:0015417">
    <property type="term" value="F:ABC-type polyamine transporter activity"/>
    <property type="evidence" value="ECO:0007669"/>
    <property type="project" value="UniProtKB-EC"/>
</dbReference>
<keyword evidence="7 8" id="KW-0472">Membrane</keyword>
<protein>
    <recommendedName>
        <fullName evidence="8">Spermidine/putrescine import ATP-binding protein PotA</fullName>
        <ecNumber evidence="8">7.6.2.11</ecNumber>
    </recommendedName>
</protein>
<dbReference type="Gene3D" id="3.40.50.300">
    <property type="entry name" value="P-loop containing nucleotide triphosphate hydrolases"/>
    <property type="match status" value="1"/>
</dbReference>
<evidence type="ECO:0000313" key="11">
    <source>
        <dbReference type="Proteomes" id="UP000277007"/>
    </source>
</evidence>
<evidence type="ECO:0000256" key="4">
    <source>
        <dbReference type="ARBA" id="ARBA00022741"/>
    </source>
</evidence>
<dbReference type="InterPro" id="IPR013611">
    <property type="entry name" value="Transp-assoc_OB_typ2"/>
</dbReference>
<dbReference type="InterPro" id="IPR050093">
    <property type="entry name" value="ABC_SmlMolc_Importer"/>
</dbReference>
<dbReference type="Proteomes" id="UP000277007">
    <property type="component" value="Unassembled WGS sequence"/>
</dbReference>
<dbReference type="RefSeq" id="WP_126620593.1">
    <property type="nucleotide sequence ID" value="NZ_JBHUCY010000021.1"/>
</dbReference>
<comment type="subunit">
    <text evidence="8">The complex is composed of two ATP-binding proteins (PotA), two transmembrane proteins (PotB and PotC) and a solute-binding protein (PotD).</text>
</comment>
<evidence type="ECO:0000256" key="7">
    <source>
        <dbReference type="ARBA" id="ARBA00023136"/>
    </source>
</evidence>
<evidence type="ECO:0000256" key="2">
    <source>
        <dbReference type="ARBA" id="ARBA00022475"/>
    </source>
</evidence>
<dbReference type="PANTHER" id="PTHR42781:SF5">
    <property type="entry name" value="PUTRESCINE TRANSPORT ATP-BINDING PROTEIN POTG"/>
    <property type="match status" value="1"/>
</dbReference>
<dbReference type="GO" id="GO:0015847">
    <property type="term" value="P:putrescine transport"/>
    <property type="evidence" value="ECO:0007669"/>
    <property type="project" value="UniProtKB-ARBA"/>
</dbReference>
<reference evidence="10 11" key="1">
    <citation type="submission" date="2018-12" db="EMBL/GenBank/DDBJ databases">
        <authorList>
            <person name="Yang Y."/>
        </authorList>
    </citation>
    <scope>NUCLEOTIDE SEQUENCE [LARGE SCALE GENOMIC DNA]</scope>
    <source>
        <strain evidence="10 11">L-25-5w-1</strain>
    </source>
</reference>
<dbReference type="EC" id="7.6.2.11" evidence="8"/>
<keyword evidence="6 8" id="KW-1278">Translocase</keyword>
<dbReference type="PANTHER" id="PTHR42781">
    <property type="entry name" value="SPERMIDINE/PUTRESCINE IMPORT ATP-BINDING PROTEIN POTA"/>
    <property type="match status" value="1"/>
</dbReference>
<evidence type="ECO:0000256" key="8">
    <source>
        <dbReference type="RuleBase" id="RU364083"/>
    </source>
</evidence>
<accession>A0A3S0K054</accession>
<dbReference type="PROSITE" id="PS50893">
    <property type="entry name" value="ABC_TRANSPORTER_2"/>
    <property type="match status" value="1"/>
</dbReference>
<dbReference type="AlphaFoldDB" id="A0A3S0K054"/>
<dbReference type="SMART" id="SM00382">
    <property type="entry name" value="AAA"/>
    <property type="match status" value="1"/>
</dbReference>
<dbReference type="PROSITE" id="PS00211">
    <property type="entry name" value="ABC_TRANSPORTER_1"/>
    <property type="match status" value="1"/>
</dbReference>
<dbReference type="InterPro" id="IPR005893">
    <property type="entry name" value="PotA-like"/>
</dbReference>
<proteinExistence type="inferred from homology"/>
<evidence type="ECO:0000256" key="6">
    <source>
        <dbReference type="ARBA" id="ARBA00022967"/>
    </source>
</evidence>
<dbReference type="Pfam" id="PF00005">
    <property type="entry name" value="ABC_tran"/>
    <property type="match status" value="1"/>
</dbReference>
<organism evidence="10 11">
    <name type="scientific">Azospirillum griseum</name>
    <dbReference type="NCBI Taxonomy" id="2496639"/>
    <lineage>
        <taxon>Bacteria</taxon>
        <taxon>Pseudomonadati</taxon>
        <taxon>Pseudomonadota</taxon>
        <taxon>Alphaproteobacteria</taxon>
        <taxon>Rhodospirillales</taxon>
        <taxon>Azospirillaceae</taxon>
        <taxon>Azospirillum</taxon>
    </lineage>
</organism>
<keyword evidence="10" id="KW-0378">Hydrolase</keyword>
<comment type="similarity">
    <text evidence="8">Belongs to the ABC transporter superfamily. Spermidine/putrescine importer (TC 3.A.1.11.1) family.</text>
</comment>
<dbReference type="SUPFAM" id="SSF50331">
    <property type="entry name" value="MOP-like"/>
    <property type="match status" value="1"/>
</dbReference>
<dbReference type="InterPro" id="IPR027417">
    <property type="entry name" value="P-loop_NTPase"/>
</dbReference>
<feature type="domain" description="ABC transporter" evidence="9">
    <location>
        <begin position="24"/>
        <end position="254"/>
    </location>
</feature>
<dbReference type="Pfam" id="PF08402">
    <property type="entry name" value="TOBE_2"/>
    <property type="match status" value="1"/>
</dbReference>
<comment type="caution">
    <text evidence="10">The sequence shown here is derived from an EMBL/GenBank/DDBJ whole genome shotgun (WGS) entry which is preliminary data.</text>
</comment>
<comment type="function">
    <text evidence="8">Part of the ABC transporter complex PotABCD involved in spermidine/putrescine import. Responsible for energy coupling to the transport system.</text>
</comment>
<evidence type="ECO:0000313" key="10">
    <source>
        <dbReference type="EMBL" id="RTR13064.1"/>
    </source>
</evidence>